<evidence type="ECO:0000259" key="7">
    <source>
        <dbReference type="Pfam" id="PF12823"/>
    </source>
</evidence>
<dbReference type="Pfam" id="PF12823">
    <property type="entry name" value="DUF3817"/>
    <property type="match status" value="1"/>
</dbReference>
<evidence type="ECO:0000256" key="4">
    <source>
        <dbReference type="ARBA" id="ARBA00022989"/>
    </source>
</evidence>
<keyword evidence="9" id="KW-1185">Reference proteome</keyword>
<evidence type="ECO:0000256" key="5">
    <source>
        <dbReference type="ARBA" id="ARBA00023136"/>
    </source>
</evidence>
<comment type="caution">
    <text evidence="8">The sequence shown here is derived from an EMBL/GenBank/DDBJ whole genome shotgun (WGS) entry which is preliminary data.</text>
</comment>
<name>A0A852SSX5_9MICO</name>
<evidence type="ECO:0000313" key="9">
    <source>
        <dbReference type="Proteomes" id="UP000549913"/>
    </source>
</evidence>
<dbReference type="GO" id="GO:0005886">
    <property type="term" value="C:plasma membrane"/>
    <property type="evidence" value="ECO:0007669"/>
    <property type="project" value="UniProtKB-SubCell"/>
</dbReference>
<evidence type="ECO:0000256" key="1">
    <source>
        <dbReference type="ARBA" id="ARBA00004651"/>
    </source>
</evidence>
<keyword evidence="4 6" id="KW-1133">Transmembrane helix</keyword>
<organism evidence="8 9">
    <name type="scientific">Herbiconiux flava</name>
    <dbReference type="NCBI Taxonomy" id="881268"/>
    <lineage>
        <taxon>Bacteria</taxon>
        <taxon>Bacillati</taxon>
        <taxon>Actinomycetota</taxon>
        <taxon>Actinomycetes</taxon>
        <taxon>Micrococcales</taxon>
        <taxon>Microbacteriaceae</taxon>
        <taxon>Herbiconiux</taxon>
    </lineage>
</organism>
<gene>
    <name evidence="8" type="ORF">BJ984_002918</name>
</gene>
<sequence length="151" mass="16666">MSPRLLYRAVSIAEAVTWTALIAAMVARYAAGAEVPFFFAIGLAHGTVFIAFVVTTVVVGLNQRWPWWLIVVAGLTAVPPYGTLVMDAVLERRRRLEGDWRTEAGSDPRDRTPIDRLLRWFLRHPWMFAVVLVVVVAVLTTVALVAGPPVG</sequence>
<evidence type="ECO:0000256" key="2">
    <source>
        <dbReference type="ARBA" id="ARBA00022475"/>
    </source>
</evidence>
<feature type="transmembrane region" description="Helical" evidence="6">
    <location>
        <begin position="67"/>
        <end position="90"/>
    </location>
</feature>
<feature type="domain" description="DUF3817" evidence="7">
    <location>
        <begin position="6"/>
        <end position="91"/>
    </location>
</feature>
<proteinExistence type="predicted"/>
<dbReference type="InterPro" id="IPR023845">
    <property type="entry name" value="DUF3817_TM"/>
</dbReference>
<evidence type="ECO:0000256" key="3">
    <source>
        <dbReference type="ARBA" id="ARBA00022692"/>
    </source>
</evidence>
<evidence type="ECO:0000313" key="8">
    <source>
        <dbReference type="EMBL" id="NYD71760.1"/>
    </source>
</evidence>
<dbReference type="PANTHER" id="PTHR40077">
    <property type="entry name" value="MEMBRANE PROTEIN-RELATED"/>
    <property type="match status" value="1"/>
</dbReference>
<comment type="subcellular location">
    <subcellularLocation>
        <location evidence="1">Cell membrane</location>
        <topology evidence="1">Multi-pass membrane protein</topology>
    </subcellularLocation>
</comment>
<dbReference type="Proteomes" id="UP000549913">
    <property type="component" value="Unassembled WGS sequence"/>
</dbReference>
<dbReference type="EMBL" id="JACCBM010000001">
    <property type="protein sequence ID" value="NYD71760.1"/>
    <property type="molecule type" value="Genomic_DNA"/>
</dbReference>
<keyword evidence="2" id="KW-1003">Cell membrane</keyword>
<accession>A0A852SSX5</accession>
<protein>
    <submittedName>
        <fullName evidence="8">Integral membrane protein</fullName>
    </submittedName>
</protein>
<feature type="transmembrane region" description="Helical" evidence="6">
    <location>
        <begin position="126"/>
        <end position="146"/>
    </location>
</feature>
<reference evidence="8 9" key="1">
    <citation type="submission" date="2020-07" db="EMBL/GenBank/DDBJ databases">
        <title>Sequencing the genomes of 1000 actinobacteria strains.</title>
        <authorList>
            <person name="Klenk H.-P."/>
        </authorList>
    </citation>
    <scope>NUCLEOTIDE SEQUENCE [LARGE SCALE GENOMIC DNA]</scope>
    <source>
        <strain evidence="8 9">DSM 26474</strain>
    </source>
</reference>
<keyword evidence="3 6" id="KW-0812">Transmembrane</keyword>
<dbReference type="PANTHER" id="PTHR40077:SF1">
    <property type="entry name" value="MEMBRANE PROTEIN"/>
    <property type="match status" value="1"/>
</dbReference>
<evidence type="ECO:0000256" key="6">
    <source>
        <dbReference type="SAM" id="Phobius"/>
    </source>
</evidence>
<dbReference type="RefSeq" id="WP_179548642.1">
    <property type="nucleotide sequence ID" value="NZ_BSEW01000002.1"/>
</dbReference>
<feature type="transmembrane region" description="Helical" evidence="6">
    <location>
        <begin position="37"/>
        <end position="61"/>
    </location>
</feature>
<keyword evidence="5 6" id="KW-0472">Membrane</keyword>
<dbReference type="AlphaFoldDB" id="A0A852SSX5"/>
<feature type="transmembrane region" description="Helical" evidence="6">
    <location>
        <begin position="6"/>
        <end position="30"/>
    </location>
</feature>
<dbReference type="NCBIfam" id="TIGR03954">
    <property type="entry name" value="integ_memb_HG"/>
    <property type="match status" value="1"/>
</dbReference>